<proteinExistence type="predicted"/>
<keyword evidence="3" id="KW-1185">Reference proteome</keyword>
<protein>
    <submittedName>
        <fullName evidence="2">Uncharacterized protein</fullName>
    </submittedName>
</protein>
<organism evidence="2 3">
    <name type="scientific">Phytophthora palmivora</name>
    <dbReference type="NCBI Taxonomy" id="4796"/>
    <lineage>
        <taxon>Eukaryota</taxon>
        <taxon>Sar</taxon>
        <taxon>Stramenopiles</taxon>
        <taxon>Oomycota</taxon>
        <taxon>Peronosporomycetes</taxon>
        <taxon>Peronosporales</taxon>
        <taxon>Peronosporaceae</taxon>
        <taxon>Phytophthora</taxon>
    </lineage>
</organism>
<gene>
    <name evidence="2" type="ORF">PHPALM_31932</name>
</gene>
<name>A0A2P4X1B9_9STRA</name>
<dbReference type="EMBL" id="NCKW01017203">
    <property type="protein sequence ID" value="POM59348.1"/>
    <property type="molecule type" value="Genomic_DNA"/>
</dbReference>
<sequence>MVSVPGSLGDSGFHRESHEEAHADLRSGKPTSLEIGSPTTPLNQDRSADRSTDGTEMGPATDLEEKPLPPPQVPSGTQTDHD</sequence>
<accession>A0A2P4X1B9</accession>
<comment type="caution">
    <text evidence="2">The sequence shown here is derived from an EMBL/GenBank/DDBJ whole genome shotgun (WGS) entry which is preliminary data.</text>
</comment>
<feature type="region of interest" description="Disordered" evidence="1">
    <location>
        <begin position="1"/>
        <end position="82"/>
    </location>
</feature>
<evidence type="ECO:0000256" key="1">
    <source>
        <dbReference type="SAM" id="MobiDB-lite"/>
    </source>
</evidence>
<reference evidence="2 3" key="1">
    <citation type="journal article" date="2017" name="Genome Biol. Evol.">
        <title>Phytophthora megakarya and P. palmivora, closely related causal agents of cacao black pod rot, underwent increases in genome sizes and gene numbers by different mechanisms.</title>
        <authorList>
            <person name="Ali S.S."/>
            <person name="Shao J."/>
            <person name="Lary D.J."/>
            <person name="Kronmiller B."/>
            <person name="Shen D."/>
            <person name="Strem M.D."/>
            <person name="Amoako-Attah I."/>
            <person name="Akrofi A.Y."/>
            <person name="Begoude B.A."/>
            <person name="Ten Hoopen G.M."/>
            <person name="Coulibaly K."/>
            <person name="Kebe B.I."/>
            <person name="Melnick R.L."/>
            <person name="Guiltinan M.J."/>
            <person name="Tyler B.M."/>
            <person name="Meinhardt L.W."/>
            <person name="Bailey B.A."/>
        </authorList>
    </citation>
    <scope>NUCLEOTIDE SEQUENCE [LARGE SCALE GENOMIC DNA]</scope>
    <source>
        <strain evidence="3">sbr112.9</strain>
    </source>
</reference>
<dbReference type="AlphaFoldDB" id="A0A2P4X1B9"/>
<feature type="compositionally biased region" description="Basic and acidic residues" evidence="1">
    <location>
        <begin position="12"/>
        <end position="27"/>
    </location>
</feature>
<evidence type="ECO:0000313" key="2">
    <source>
        <dbReference type="EMBL" id="POM59348.1"/>
    </source>
</evidence>
<dbReference type="Proteomes" id="UP000237271">
    <property type="component" value="Unassembled WGS sequence"/>
</dbReference>
<dbReference type="OrthoDB" id="122496at2759"/>
<evidence type="ECO:0000313" key="3">
    <source>
        <dbReference type="Proteomes" id="UP000237271"/>
    </source>
</evidence>